<keyword evidence="1" id="KW-0472">Membrane</keyword>
<name>A0AAN9I8Q8_CLITE</name>
<gene>
    <name evidence="2" type="ORF">RJT34_27873</name>
</gene>
<organism evidence="2 3">
    <name type="scientific">Clitoria ternatea</name>
    <name type="common">Butterfly pea</name>
    <dbReference type="NCBI Taxonomy" id="43366"/>
    <lineage>
        <taxon>Eukaryota</taxon>
        <taxon>Viridiplantae</taxon>
        <taxon>Streptophyta</taxon>
        <taxon>Embryophyta</taxon>
        <taxon>Tracheophyta</taxon>
        <taxon>Spermatophyta</taxon>
        <taxon>Magnoliopsida</taxon>
        <taxon>eudicotyledons</taxon>
        <taxon>Gunneridae</taxon>
        <taxon>Pentapetalae</taxon>
        <taxon>rosids</taxon>
        <taxon>fabids</taxon>
        <taxon>Fabales</taxon>
        <taxon>Fabaceae</taxon>
        <taxon>Papilionoideae</taxon>
        <taxon>50 kb inversion clade</taxon>
        <taxon>NPAAA clade</taxon>
        <taxon>indigoferoid/millettioid clade</taxon>
        <taxon>Phaseoleae</taxon>
        <taxon>Clitoria</taxon>
    </lineage>
</organism>
<proteinExistence type="predicted"/>
<keyword evidence="1" id="KW-1133">Transmembrane helix</keyword>
<dbReference type="EMBL" id="JAYKXN010000007">
    <property type="protein sequence ID" value="KAK7271733.1"/>
    <property type="molecule type" value="Genomic_DNA"/>
</dbReference>
<comment type="caution">
    <text evidence="2">The sequence shown here is derived from an EMBL/GenBank/DDBJ whole genome shotgun (WGS) entry which is preliminary data.</text>
</comment>
<protein>
    <submittedName>
        <fullName evidence="2">Uncharacterized protein</fullName>
    </submittedName>
</protein>
<evidence type="ECO:0000256" key="1">
    <source>
        <dbReference type="SAM" id="Phobius"/>
    </source>
</evidence>
<keyword evidence="3" id="KW-1185">Reference proteome</keyword>
<dbReference type="AlphaFoldDB" id="A0AAN9I8Q8"/>
<keyword evidence="1" id="KW-0812">Transmembrane</keyword>
<accession>A0AAN9I8Q8</accession>
<evidence type="ECO:0000313" key="3">
    <source>
        <dbReference type="Proteomes" id="UP001359559"/>
    </source>
</evidence>
<feature type="transmembrane region" description="Helical" evidence="1">
    <location>
        <begin position="6"/>
        <end position="28"/>
    </location>
</feature>
<reference evidence="2 3" key="1">
    <citation type="submission" date="2024-01" db="EMBL/GenBank/DDBJ databases">
        <title>The genomes of 5 underutilized Papilionoideae crops provide insights into root nodulation and disease resistance.</title>
        <authorList>
            <person name="Yuan L."/>
        </authorList>
    </citation>
    <scope>NUCLEOTIDE SEQUENCE [LARGE SCALE GENOMIC DNA]</scope>
    <source>
        <strain evidence="2">LY-2023</strain>
        <tissue evidence="2">Leaf</tissue>
    </source>
</reference>
<sequence>MEIHFMYFFLIYAFSIDVVTQLTFLLVLSVNASILKCFGANSLIFIFDNPQLLLFLNGFKLQKKNVIFDGSH</sequence>
<dbReference type="Proteomes" id="UP001359559">
    <property type="component" value="Unassembled WGS sequence"/>
</dbReference>
<evidence type="ECO:0000313" key="2">
    <source>
        <dbReference type="EMBL" id="KAK7271733.1"/>
    </source>
</evidence>